<feature type="signal peptide" evidence="2">
    <location>
        <begin position="1"/>
        <end position="16"/>
    </location>
</feature>
<dbReference type="SUPFAM" id="SSF55486">
    <property type="entry name" value="Metalloproteases ('zincins'), catalytic domain"/>
    <property type="match status" value="1"/>
</dbReference>
<organism evidence="4 5">
    <name type="scientific">Vanrija pseudolonga</name>
    <dbReference type="NCBI Taxonomy" id="143232"/>
    <lineage>
        <taxon>Eukaryota</taxon>
        <taxon>Fungi</taxon>
        <taxon>Dikarya</taxon>
        <taxon>Basidiomycota</taxon>
        <taxon>Agaricomycotina</taxon>
        <taxon>Tremellomycetes</taxon>
        <taxon>Trichosporonales</taxon>
        <taxon>Trichosporonaceae</taxon>
        <taxon>Vanrija</taxon>
    </lineage>
</organism>
<dbReference type="GO" id="GO:0005576">
    <property type="term" value="C:extracellular region"/>
    <property type="evidence" value="ECO:0007669"/>
    <property type="project" value="TreeGrafter"/>
</dbReference>
<feature type="domain" description="Putative peptidase" evidence="3">
    <location>
        <begin position="26"/>
        <end position="233"/>
    </location>
</feature>
<feature type="region of interest" description="Disordered" evidence="1">
    <location>
        <begin position="243"/>
        <end position="316"/>
    </location>
</feature>
<dbReference type="GO" id="GO:0009986">
    <property type="term" value="C:cell surface"/>
    <property type="evidence" value="ECO:0007669"/>
    <property type="project" value="TreeGrafter"/>
</dbReference>
<dbReference type="Pfam" id="PF13933">
    <property type="entry name" value="HRXXH"/>
    <property type="match status" value="1"/>
</dbReference>
<dbReference type="InterPro" id="IPR029482">
    <property type="entry name" value="HRXXH"/>
</dbReference>
<proteinExistence type="predicted"/>
<dbReference type="Gene3D" id="3.40.390.10">
    <property type="entry name" value="Collagenase (Catalytic Domain)"/>
    <property type="match status" value="1"/>
</dbReference>
<accession>A0AAF0YAQ4</accession>
<dbReference type="PANTHER" id="PTHR39399:SF1">
    <property type="entry name" value="PROTEIN ZPS1"/>
    <property type="match status" value="1"/>
</dbReference>
<evidence type="ECO:0000259" key="3">
    <source>
        <dbReference type="Pfam" id="PF13933"/>
    </source>
</evidence>
<feature type="compositionally biased region" description="Basic and acidic residues" evidence="1">
    <location>
        <begin position="270"/>
        <end position="287"/>
    </location>
</feature>
<dbReference type="RefSeq" id="XP_062629187.1">
    <property type="nucleotide sequence ID" value="XM_062773203.1"/>
</dbReference>
<keyword evidence="5" id="KW-1185">Reference proteome</keyword>
<feature type="chain" id="PRO_5042172171" evidence="2">
    <location>
        <begin position="17"/>
        <end position="316"/>
    </location>
</feature>
<feature type="compositionally biased region" description="Low complexity" evidence="1">
    <location>
        <begin position="288"/>
        <end position="297"/>
    </location>
</feature>
<dbReference type="EMBL" id="CP086717">
    <property type="protein sequence ID" value="WOO83155.1"/>
    <property type="molecule type" value="Genomic_DNA"/>
</dbReference>
<dbReference type="Proteomes" id="UP000827549">
    <property type="component" value="Chromosome 4"/>
</dbReference>
<dbReference type="GeneID" id="87809856"/>
<dbReference type="InterPro" id="IPR039124">
    <property type="entry name" value="PRA1-like"/>
</dbReference>
<evidence type="ECO:0000313" key="5">
    <source>
        <dbReference type="Proteomes" id="UP000827549"/>
    </source>
</evidence>
<dbReference type="GO" id="GO:0008270">
    <property type="term" value="F:zinc ion binding"/>
    <property type="evidence" value="ECO:0007669"/>
    <property type="project" value="TreeGrafter"/>
</dbReference>
<dbReference type="GO" id="GO:0009277">
    <property type="term" value="C:fungal-type cell wall"/>
    <property type="evidence" value="ECO:0007669"/>
    <property type="project" value="TreeGrafter"/>
</dbReference>
<keyword evidence="2" id="KW-0732">Signal</keyword>
<protein>
    <submittedName>
        <fullName evidence="4">Major allergen Asp f 2</fullName>
    </submittedName>
</protein>
<evidence type="ECO:0000256" key="2">
    <source>
        <dbReference type="SAM" id="SignalP"/>
    </source>
</evidence>
<dbReference type="GO" id="GO:0005178">
    <property type="term" value="F:integrin binding"/>
    <property type="evidence" value="ECO:0007669"/>
    <property type="project" value="TreeGrafter"/>
</dbReference>
<evidence type="ECO:0000256" key="1">
    <source>
        <dbReference type="SAM" id="MobiDB-lite"/>
    </source>
</evidence>
<dbReference type="GO" id="GO:0008237">
    <property type="term" value="F:metallopeptidase activity"/>
    <property type="evidence" value="ECO:0007669"/>
    <property type="project" value="InterPro"/>
</dbReference>
<gene>
    <name evidence="4" type="primary">AFUA_4G09580</name>
    <name evidence="4" type="ORF">LOC62_04G006634</name>
</gene>
<name>A0AAF0YAQ4_9TREE</name>
<dbReference type="InterPro" id="IPR024079">
    <property type="entry name" value="MetalloPept_cat_dom_sf"/>
</dbReference>
<dbReference type="PANTHER" id="PTHR39399">
    <property type="entry name" value="PROTEIN ZPS1"/>
    <property type="match status" value="1"/>
</dbReference>
<dbReference type="AlphaFoldDB" id="A0AAF0YAQ4"/>
<feature type="compositionally biased region" description="Basic and acidic residues" evidence="1">
    <location>
        <begin position="301"/>
        <end position="316"/>
    </location>
</feature>
<evidence type="ECO:0000313" key="4">
    <source>
        <dbReference type="EMBL" id="WOO83155.1"/>
    </source>
</evidence>
<reference evidence="4" key="1">
    <citation type="submission" date="2023-10" db="EMBL/GenBank/DDBJ databases">
        <authorList>
            <person name="Noh H."/>
        </authorList>
    </citation>
    <scope>NUCLEOTIDE SEQUENCE</scope>
    <source>
        <strain evidence="4">DUCC4014</strain>
    </source>
</reference>
<sequence>MLALVALVPLLATTLASPINLVARNNEAYIADVEIHASCNATQRRMLTQALSDTWEVVTVAQDYIKHNGPKDDVFKLYFGDKPEAYPTALGVYEALLHSDKAGVVLRCDNPDGRCATPGYAGHWRGDASPSETVICDLSYEARIYNPGFCMFGFRLDKDKPSKFWSIDLIHRFYHVPQITNSAVNHYAANLAEVVQLSQNNSTFSPFDSDALQFFAAHVYALNIGAGDVCIGDVKNAVAPTTANAPVATPKPDNKPAPPPTPATTADNSCHTHADGAVHCEGHEPAAAHEPAPAHGADPNAGKECHSHADGSLHCV</sequence>